<dbReference type="SUPFAM" id="SSF54913">
    <property type="entry name" value="GlnB-like"/>
    <property type="match status" value="1"/>
</dbReference>
<dbReference type="Proteomes" id="UP000215196">
    <property type="component" value="Chromosome 1"/>
</dbReference>
<dbReference type="Gene3D" id="3.30.70.790">
    <property type="entry name" value="UreE, C-terminal domain"/>
    <property type="match status" value="1"/>
</dbReference>
<evidence type="ECO:0000313" key="2">
    <source>
        <dbReference type="EMBL" id="SNV36313.1"/>
    </source>
</evidence>
<dbReference type="InterPro" id="IPR011322">
    <property type="entry name" value="N-reg_PII-like_a/b"/>
</dbReference>
<organism evidence="2 3">
    <name type="scientific">Chryseobacterium taklimakanense</name>
    <dbReference type="NCBI Taxonomy" id="536441"/>
    <lineage>
        <taxon>Bacteria</taxon>
        <taxon>Pseudomonadati</taxon>
        <taxon>Bacteroidota</taxon>
        <taxon>Flavobacteriia</taxon>
        <taxon>Flavobacteriales</taxon>
        <taxon>Weeksellaceae</taxon>
        <taxon>Chryseobacterium group</taxon>
        <taxon>Chryseobacterium</taxon>
    </lineage>
</organism>
<dbReference type="Pfam" id="PF09413">
    <property type="entry name" value="DUF2007"/>
    <property type="match status" value="1"/>
</dbReference>
<gene>
    <name evidence="2" type="ORF">SAMEA4412677_00522</name>
</gene>
<evidence type="ECO:0000313" key="3">
    <source>
        <dbReference type="Proteomes" id="UP000215196"/>
    </source>
</evidence>
<dbReference type="KEGG" id="ctak:4412677_00522"/>
<feature type="domain" description="DUF2007" evidence="1">
    <location>
        <begin position="1"/>
        <end position="64"/>
    </location>
</feature>
<keyword evidence="3" id="KW-1185">Reference proteome</keyword>
<dbReference type="AlphaFoldDB" id="A0A239WQV2"/>
<dbReference type="InterPro" id="IPR018551">
    <property type="entry name" value="DUF2007"/>
</dbReference>
<sequence length="74" mass="8648">MQTLLKTIYLYEVQIAQTKLESRGIHSYIKNEFVNNVAVMPVAENYILVVDEKDYSEALEILQEKEDLDEEIPE</sequence>
<dbReference type="RefSeq" id="WP_095070144.1">
    <property type="nucleotide sequence ID" value="NZ_LT906465.1"/>
</dbReference>
<name>A0A239WQV2_9FLAO</name>
<evidence type="ECO:0000259" key="1">
    <source>
        <dbReference type="Pfam" id="PF09413"/>
    </source>
</evidence>
<dbReference type="EMBL" id="LT906465">
    <property type="protein sequence ID" value="SNV36313.1"/>
    <property type="molecule type" value="Genomic_DNA"/>
</dbReference>
<protein>
    <recommendedName>
        <fullName evidence="1">DUF2007 domain-containing protein</fullName>
    </recommendedName>
</protein>
<proteinExistence type="predicted"/>
<accession>A0A239WQV2</accession>
<reference evidence="2 3" key="1">
    <citation type="submission" date="2017-06" db="EMBL/GenBank/DDBJ databases">
        <authorList>
            <consortium name="Pathogen Informatics"/>
        </authorList>
    </citation>
    <scope>NUCLEOTIDE SEQUENCE [LARGE SCALE GENOMIC DNA]</scope>
    <source>
        <strain evidence="2 3">NCTC13490</strain>
    </source>
</reference>